<dbReference type="SUPFAM" id="SSF54637">
    <property type="entry name" value="Thioesterase/thiol ester dehydrase-isomerase"/>
    <property type="match status" value="1"/>
</dbReference>
<dbReference type="AlphaFoldDB" id="A0A8E1W9X4"/>
<protein>
    <submittedName>
        <fullName evidence="1">Thioesterase family protein</fullName>
    </submittedName>
</protein>
<gene>
    <name evidence="1" type="ORF">H5411_44460</name>
</gene>
<dbReference type="GO" id="GO:0047617">
    <property type="term" value="F:fatty acyl-CoA hydrolase activity"/>
    <property type="evidence" value="ECO:0007669"/>
    <property type="project" value="TreeGrafter"/>
</dbReference>
<dbReference type="Pfam" id="PF13279">
    <property type="entry name" value="4HBT_2"/>
    <property type="match status" value="1"/>
</dbReference>
<evidence type="ECO:0000313" key="1">
    <source>
        <dbReference type="EMBL" id="MBB2506149.1"/>
    </source>
</evidence>
<organism evidence="1 2">
    <name type="scientific">Amycolatopsis echigonensis</name>
    <dbReference type="NCBI Taxonomy" id="2576905"/>
    <lineage>
        <taxon>Bacteria</taxon>
        <taxon>Bacillati</taxon>
        <taxon>Actinomycetota</taxon>
        <taxon>Actinomycetes</taxon>
        <taxon>Pseudonocardiales</taxon>
        <taxon>Pseudonocardiaceae</taxon>
        <taxon>Amycolatopsis</taxon>
    </lineage>
</organism>
<dbReference type="CDD" id="cd00586">
    <property type="entry name" value="4HBT"/>
    <property type="match status" value="1"/>
</dbReference>
<name>A0A8E1W9X4_9PSEU</name>
<proteinExistence type="predicted"/>
<dbReference type="InterPro" id="IPR029069">
    <property type="entry name" value="HotDog_dom_sf"/>
</dbReference>
<dbReference type="Gene3D" id="3.10.129.10">
    <property type="entry name" value="Hotdog Thioesterase"/>
    <property type="match status" value="1"/>
</dbReference>
<dbReference type="InterPro" id="IPR050563">
    <property type="entry name" value="4-hydroxybenzoyl-CoA_TE"/>
</dbReference>
<dbReference type="PANTHER" id="PTHR31793:SF24">
    <property type="entry name" value="LONG-CHAIN ACYL-COA THIOESTERASE FADM"/>
    <property type="match status" value="1"/>
</dbReference>
<dbReference type="EMBL" id="JACJHR010000147">
    <property type="protein sequence ID" value="MBB2506149.1"/>
    <property type="molecule type" value="Genomic_DNA"/>
</dbReference>
<accession>A0A8E1W9X4</accession>
<evidence type="ECO:0000313" key="2">
    <source>
        <dbReference type="Proteomes" id="UP000550260"/>
    </source>
</evidence>
<dbReference type="RefSeq" id="WP_183127723.1">
    <property type="nucleotide sequence ID" value="NZ_JACJHR010000147.1"/>
</dbReference>
<dbReference type="PANTHER" id="PTHR31793">
    <property type="entry name" value="4-HYDROXYBENZOYL-COA THIOESTERASE FAMILY MEMBER"/>
    <property type="match status" value="1"/>
</dbReference>
<dbReference type="Proteomes" id="UP000550260">
    <property type="component" value="Unassembled WGS sequence"/>
</dbReference>
<comment type="caution">
    <text evidence="1">The sequence shown here is derived from an EMBL/GenBank/DDBJ whole genome shotgun (WGS) entry which is preliminary data.</text>
</comment>
<reference evidence="1 2" key="1">
    <citation type="submission" date="2020-08" db="EMBL/GenBank/DDBJ databases">
        <title>Amycolatopsis echigonensis JCM 21831.</title>
        <authorList>
            <person name="Tedsree N."/>
            <person name="Kuncharoen N."/>
            <person name="Likhitwitayawuid K."/>
            <person name="Tanasupawat S."/>
        </authorList>
    </citation>
    <scope>NUCLEOTIDE SEQUENCE [LARGE SCALE GENOMIC DNA]</scope>
    <source>
        <strain evidence="1 2">JCM 21831</strain>
    </source>
</reference>
<sequence>MSDVFRKSFEVRWDDVDLNGHLRSTRYLEYASTTRHGYLTTAGWGVPALMKSGITVVLLAEEVRYLHEVFLAQNVEVTCEIVGLTPDASRWRVRQVVLREDRKEAAVIRSEGAWMDVHKRKITTPPAGLREFLESSRSDDYELIKSGTS</sequence>